<sequence length="611" mass="71108">MTIKLRKMCRVFVSLVLLCVGVWGKVLPIDENDCQFVRHLNNLLEDSDHCIVVFYDREDSHRCPLSFNTTRSIRVTHNLIVNRRAFYYQDKFECKRYLIGTSNISHFDDFFTRRSNYARFLPFTKIILFNSSTAEEVSLTQRQRTYAYFNGLFMISAHLSAEKNINLVNLLTNQTSTSPTNVEDVYHHEHPLFEGLLYPREINISLFHCPPFVIIKTNNETNETIIDGVEYNLINSITEGWRKGITIRYFDDHKVSPWTKIVNDVQDGISNIGLCSPWLNIKHYRVVDLSHSYDLQCLTFLVPRPQIVTPASYIYLPFSGMVWVVYIICLIATAFILHYFVNREFIRATELSSLEVVFLEVINIATSHGATRFPKQVPIKILLVSWTAISLLLSTAYCTGYTSLLTTPRFSKPIDTIADFLEQGITWGTIRKGHSMQDDMMSSGNRAFMEMAKRYYHEKNHTDEVNRIASGKYAKFVKILSNKFITDTETFPNHTHYLRIMKQCISRYYTVLLLKKNSPYTSFVSSLIPRYIEGGFISHWFTEMNTKYGKSYMNALFDDQIKQFADTKGLQMANLLGAFYLLGLGLTVAFVVSLLELRYYQYYMENFYFYH</sequence>
<keyword evidence="6 9" id="KW-0472">Membrane</keyword>
<comment type="similarity">
    <text evidence="2">Belongs to the glutamate-gated ion channel (TC 1.A.10.1) family.</text>
</comment>
<evidence type="ECO:0000256" key="2">
    <source>
        <dbReference type="ARBA" id="ARBA00008685"/>
    </source>
</evidence>
<dbReference type="Gene3D" id="3.40.190.10">
    <property type="entry name" value="Periplasmic binding protein-like II"/>
    <property type="match status" value="1"/>
</dbReference>
<feature type="domain" description="Ionotropic glutamate receptor C-terminal" evidence="11">
    <location>
        <begin position="322"/>
        <end position="586"/>
    </location>
</feature>
<evidence type="ECO:0000313" key="13">
    <source>
        <dbReference type="Proteomes" id="UP000092461"/>
    </source>
</evidence>
<evidence type="ECO:0000256" key="3">
    <source>
        <dbReference type="ARBA" id="ARBA00022475"/>
    </source>
</evidence>
<dbReference type="SUPFAM" id="SSF53850">
    <property type="entry name" value="Periplasmic binding protein-like II"/>
    <property type="match status" value="1"/>
</dbReference>
<name>A0A3F2ZDC6_LUTLO</name>
<keyword evidence="5 9" id="KW-1133">Transmembrane helix</keyword>
<evidence type="ECO:0000256" key="5">
    <source>
        <dbReference type="ARBA" id="ARBA00022989"/>
    </source>
</evidence>
<proteinExistence type="inferred from homology"/>
<feature type="chain" id="PRO_5017754862" description="Ionotropic glutamate receptor C-terminal domain-containing protein" evidence="10">
    <location>
        <begin position="25"/>
        <end position="611"/>
    </location>
</feature>
<accession>A0A3F2ZDC6</accession>
<dbReference type="Pfam" id="PF00060">
    <property type="entry name" value="Lig_chan"/>
    <property type="match status" value="1"/>
</dbReference>
<dbReference type="Proteomes" id="UP000092461">
    <property type="component" value="Unassembled WGS sequence"/>
</dbReference>
<feature type="transmembrane region" description="Helical" evidence="9">
    <location>
        <begin position="313"/>
        <end position="341"/>
    </location>
</feature>
<comment type="subcellular location">
    <subcellularLocation>
        <location evidence="1">Cell membrane</location>
        <topology evidence="1">Multi-pass membrane protein</topology>
    </subcellularLocation>
</comment>
<dbReference type="VEuPathDB" id="VectorBase:LLONM1_010267"/>
<evidence type="ECO:0000313" key="12">
    <source>
        <dbReference type="EnsemblMetazoa" id="LLOJ010910-PA"/>
    </source>
</evidence>
<dbReference type="GO" id="GO:0015276">
    <property type="term" value="F:ligand-gated monoatomic ion channel activity"/>
    <property type="evidence" value="ECO:0007669"/>
    <property type="project" value="InterPro"/>
</dbReference>
<protein>
    <recommendedName>
        <fullName evidence="11">Ionotropic glutamate receptor C-terminal domain-containing protein</fullName>
    </recommendedName>
</protein>
<feature type="signal peptide" evidence="10">
    <location>
        <begin position="1"/>
        <end position="24"/>
    </location>
</feature>
<evidence type="ECO:0000256" key="6">
    <source>
        <dbReference type="ARBA" id="ARBA00023136"/>
    </source>
</evidence>
<feature type="transmembrane region" description="Helical" evidence="9">
    <location>
        <begin position="381"/>
        <end position="404"/>
    </location>
</feature>
<evidence type="ECO:0000256" key="8">
    <source>
        <dbReference type="ARBA" id="ARBA00023180"/>
    </source>
</evidence>
<keyword evidence="3" id="KW-1003">Cell membrane</keyword>
<dbReference type="GO" id="GO:0050906">
    <property type="term" value="P:detection of stimulus involved in sensory perception"/>
    <property type="evidence" value="ECO:0007669"/>
    <property type="project" value="UniProtKB-ARBA"/>
</dbReference>
<evidence type="ECO:0000259" key="11">
    <source>
        <dbReference type="Pfam" id="PF00060"/>
    </source>
</evidence>
<evidence type="ECO:0000256" key="4">
    <source>
        <dbReference type="ARBA" id="ARBA00022692"/>
    </source>
</evidence>
<keyword evidence="10" id="KW-0732">Signal</keyword>
<dbReference type="InterPro" id="IPR052192">
    <property type="entry name" value="Insect_Ionotropic_Sensory_Rcpt"/>
</dbReference>
<dbReference type="PANTHER" id="PTHR42643">
    <property type="entry name" value="IONOTROPIC RECEPTOR 20A-RELATED"/>
    <property type="match status" value="1"/>
</dbReference>
<keyword evidence="8" id="KW-0325">Glycoprotein</keyword>
<dbReference type="InterPro" id="IPR001320">
    <property type="entry name" value="Iontro_rcpt_C"/>
</dbReference>
<dbReference type="EMBL" id="AJWK01008844">
    <property type="status" value="NOT_ANNOTATED_CDS"/>
    <property type="molecule type" value="Genomic_DNA"/>
</dbReference>
<dbReference type="EnsemblMetazoa" id="LLOJ010910-RA">
    <property type="protein sequence ID" value="LLOJ010910-PA"/>
    <property type="gene ID" value="LLOJ010910"/>
</dbReference>
<evidence type="ECO:0000256" key="10">
    <source>
        <dbReference type="SAM" id="SignalP"/>
    </source>
</evidence>
<evidence type="ECO:0000256" key="1">
    <source>
        <dbReference type="ARBA" id="ARBA00004651"/>
    </source>
</evidence>
<keyword evidence="7" id="KW-0675">Receptor</keyword>
<reference evidence="12" key="1">
    <citation type="submission" date="2020-05" db="UniProtKB">
        <authorList>
            <consortium name="EnsemblMetazoa"/>
        </authorList>
    </citation>
    <scope>IDENTIFICATION</scope>
    <source>
        <strain evidence="12">Jacobina</strain>
    </source>
</reference>
<evidence type="ECO:0000256" key="7">
    <source>
        <dbReference type="ARBA" id="ARBA00023170"/>
    </source>
</evidence>
<dbReference type="PANTHER" id="PTHR42643:SF35">
    <property type="entry name" value="IONOTROPIC RECEPTOR 68A, ISOFORM A"/>
    <property type="match status" value="1"/>
</dbReference>
<feature type="transmembrane region" description="Helical" evidence="9">
    <location>
        <begin position="575"/>
        <end position="595"/>
    </location>
</feature>
<dbReference type="VEuPathDB" id="VectorBase:LLOJ010910"/>
<dbReference type="GO" id="GO:0005886">
    <property type="term" value="C:plasma membrane"/>
    <property type="evidence" value="ECO:0007669"/>
    <property type="project" value="UniProtKB-SubCell"/>
</dbReference>
<keyword evidence="13" id="KW-1185">Reference proteome</keyword>
<dbReference type="Gene3D" id="1.10.287.70">
    <property type="match status" value="1"/>
</dbReference>
<organism evidence="12 13">
    <name type="scientific">Lutzomyia longipalpis</name>
    <name type="common">Sand fly</name>
    <dbReference type="NCBI Taxonomy" id="7200"/>
    <lineage>
        <taxon>Eukaryota</taxon>
        <taxon>Metazoa</taxon>
        <taxon>Ecdysozoa</taxon>
        <taxon>Arthropoda</taxon>
        <taxon>Hexapoda</taxon>
        <taxon>Insecta</taxon>
        <taxon>Pterygota</taxon>
        <taxon>Neoptera</taxon>
        <taxon>Endopterygota</taxon>
        <taxon>Diptera</taxon>
        <taxon>Nematocera</taxon>
        <taxon>Psychodoidea</taxon>
        <taxon>Psychodidae</taxon>
        <taxon>Lutzomyia</taxon>
        <taxon>Lutzomyia</taxon>
    </lineage>
</organism>
<evidence type="ECO:0000256" key="9">
    <source>
        <dbReference type="SAM" id="Phobius"/>
    </source>
</evidence>
<keyword evidence="4 9" id="KW-0812">Transmembrane</keyword>
<dbReference type="AlphaFoldDB" id="A0A3F2ZDC6"/>